<evidence type="ECO:0000313" key="2">
    <source>
        <dbReference type="Proteomes" id="UP000827872"/>
    </source>
</evidence>
<sequence>MVPNEAVQHTGIVQLLQHFGWIWVGLFAVDDYSGEHFEKVLMPLLSNNGICLAFTCRIPSHDSYMTLEDIDNLASLIHLPLADRKVRTYILYGESRTLLILNTALFVGSYDYDDNISHQKVWIMTAQIDFALTRFHTTWSYEYFHGALFFKIHSDEVLNFHKFLQDMKPYWTHNNGFHKIFWEQAFDCTLLDPQDPITDGACTGEEELASLPASLFEMRMTGHSYSIYNAVYAVAHALHAMYSSGFRHELRDVQPWQLHPFLQGISFNNSAGEATHFNGNRKMRNAFDIMNLVTFPNKSFYMVKVGEIDPRGLEGKYINILEDRIVWPSNSNMVWILGYSQKVLAIIV</sequence>
<proteinExistence type="predicted"/>
<keyword evidence="2" id="KW-1185">Reference proteome</keyword>
<dbReference type="Proteomes" id="UP000827872">
    <property type="component" value="Linkage Group LG15"/>
</dbReference>
<evidence type="ECO:0000313" key="1">
    <source>
        <dbReference type="EMBL" id="KAH7996698.1"/>
    </source>
</evidence>
<comment type="caution">
    <text evidence="1">The sequence shown here is derived from an EMBL/GenBank/DDBJ whole genome shotgun (WGS) entry which is preliminary data.</text>
</comment>
<dbReference type="EMBL" id="CM037628">
    <property type="protein sequence ID" value="KAH7996698.1"/>
    <property type="molecule type" value="Genomic_DNA"/>
</dbReference>
<reference evidence="1" key="1">
    <citation type="submission" date="2021-08" db="EMBL/GenBank/DDBJ databases">
        <title>The first chromosome-level gecko genome reveals the dynamic sex chromosomes of Neotropical dwarf geckos (Sphaerodactylidae: Sphaerodactylus).</title>
        <authorList>
            <person name="Pinto B.J."/>
            <person name="Keating S.E."/>
            <person name="Gamble T."/>
        </authorList>
    </citation>
    <scope>NUCLEOTIDE SEQUENCE</scope>
    <source>
        <strain evidence="1">TG3544</strain>
    </source>
</reference>
<gene>
    <name evidence="1" type="ORF">K3G42_010183</name>
</gene>
<accession>A0ACB8EVB2</accession>
<name>A0ACB8EVB2_9SAUR</name>
<organism evidence="1 2">
    <name type="scientific">Sphaerodactylus townsendi</name>
    <dbReference type="NCBI Taxonomy" id="933632"/>
    <lineage>
        <taxon>Eukaryota</taxon>
        <taxon>Metazoa</taxon>
        <taxon>Chordata</taxon>
        <taxon>Craniata</taxon>
        <taxon>Vertebrata</taxon>
        <taxon>Euteleostomi</taxon>
        <taxon>Lepidosauria</taxon>
        <taxon>Squamata</taxon>
        <taxon>Bifurcata</taxon>
        <taxon>Gekkota</taxon>
        <taxon>Sphaerodactylidae</taxon>
        <taxon>Sphaerodactylus</taxon>
    </lineage>
</organism>
<protein>
    <submittedName>
        <fullName evidence="1">Uncharacterized protein</fullName>
    </submittedName>
</protein>